<evidence type="ECO:0000313" key="3">
    <source>
        <dbReference type="Proteomes" id="UP000641588"/>
    </source>
</evidence>
<name>A0A972GNF9_9BACL</name>
<feature type="transmembrane region" description="Helical" evidence="1">
    <location>
        <begin position="6"/>
        <end position="24"/>
    </location>
</feature>
<feature type="transmembrane region" description="Helical" evidence="1">
    <location>
        <begin position="79"/>
        <end position="99"/>
    </location>
</feature>
<keyword evidence="1" id="KW-0472">Membrane</keyword>
<keyword evidence="1" id="KW-1133">Transmembrane helix</keyword>
<feature type="transmembrane region" description="Helical" evidence="1">
    <location>
        <begin position="52"/>
        <end position="73"/>
    </location>
</feature>
<organism evidence="2 3">
    <name type="scientific">Paenibacillus foliorum</name>
    <dbReference type="NCBI Taxonomy" id="2654974"/>
    <lineage>
        <taxon>Bacteria</taxon>
        <taxon>Bacillati</taxon>
        <taxon>Bacillota</taxon>
        <taxon>Bacilli</taxon>
        <taxon>Bacillales</taxon>
        <taxon>Paenibacillaceae</taxon>
        <taxon>Paenibacillus</taxon>
    </lineage>
</organism>
<dbReference type="AlphaFoldDB" id="A0A972GNF9"/>
<dbReference type="EMBL" id="WHOD01000048">
    <property type="protein sequence ID" value="NOU93493.1"/>
    <property type="molecule type" value="Genomic_DNA"/>
</dbReference>
<gene>
    <name evidence="2" type="ORF">GC093_09715</name>
</gene>
<proteinExistence type="predicted"/>
<comment type="caution">
    <text evidence="2">The sequence shown here is derived from an EMBL/GenBank/DDBJ whole genome shotgun (WGS) entry which is preliminary data.</text>
</comment>
<dbReference type="Proteomes" id="UP000641588">
    <property type="component" value="Unassembled WGS sequence"/>
</dbReference>
<evidence type="ECO:0000256" key="1">
    <source>
        <dbReference type="SAM" id="Phobius"/>
    </source>
</evidence>
<evidence type="ECO:0000313" key="2">
    <source>
        <dbReference type="EMBL" id="NOU93493.1"/>
    </source>
</evidence>
<sequence length="100" mass="11323">MIWNWIGTIICWIIALIAIAYGFYLTKEVHKKKSVVDYAVMPSFFNISSDTFIGWVFGAITGIIFGLFVGLFFKILPCWLARGIHFAIGIGFFALGFYLL</sequence>
<keyword evidence="3" id="KW-1185">Reference proteome</keyword>
<reference evidence="2" key="1">
    <citation type="submission" date="2019-10" db="EMBL/GenBank/DDBJ databases">
        <title>Description of Paenibacillus glebae sp. nov.</title>
        <authorList>
            <person name="Carlier A."/>
            <person name="Qi S."/>
        </authorList>
    </citation>
    <scope>NUCLEOTIDE SEQUENCE</scope>
    <source>
        <strain evidence="2">LMG 31456</strain>
    </source>
</reference>
<accession>A0A972GNF9</accession>
<protein>
    <submittedName>
        <fullName evidence="2">Uncharacterized protein</fullName>
    </submittedName>
</protein>
<dbReference type="RefSeq" id="WP_171651700.1">
    <property type="nucleotide sequence ID" value="NZ_WHOD01000048.1"/>
</dbReference>
<keyword evidence="1" id="KW-0812">Transmembrane</keyword>